<dbReference type="PANTHER" id="PTHR43227">
    <property type="entry name" value="BLL4140 PROTEIN"/>
    <property type="match status" value="1"/>
</dbReference>
<evidence type="ECO:0000256" key="5">
    <source>
        <dbReference type="ARBA" id="ARBA00022989"/>
    </source>
</evidence>
<keyword evidence="5 7" id="KW-1133">Transmembrane helix</keyword>
<keyword evidence="2 7" id="KW-0813">Transport</keyword>
<feature type="transmembrane region" description="Helical" evidence="7">
    <location>
        <begin position="12"/>
        <end position="30"/>
    </location>
</feature>
<feature type="transmembrane region" description="Helical" evidence="7">
    <location>
        <begin position="205"/>
        <end position="227"/>
    </location>
</feature>
<dbReference type="AlphaFoldDB" id="A0A4V3FV38"/>
<evidence type="ECO:0000256" key="7">
    <source>
        <dbReference type="RuleBase" id="RU363032"/>
    </source>
</evidence>
<protein>
    <submittedName>
        <fullName evidence="9">Carbohydrate ABC transporter membrane protein 1 (CUT1 family)</fullName>
    </submittedName>
</protein>
<evidence type="ECO:0000259" key="8">
    <source>
        <dbReference type="PROSITE" id="PS50928"/>
    </source>
</evidence>
<evidence type="ECO:0000256" key="4">
    <source>
        <dbReference type="ARBA" id="ARBA00022692"/>
    </source>
</evidence>
<organism evidence="9 10">
    <name type="scientific">Actinophytocola oryzae</name>
    <dbReference type="NCBI Taxonomy" id="502181"/>
    <lineage>
        <taxon>Bacteria</taxon>
        <taxon>Bacillati</taxon>
        <taxon>Actinomycetota</taxon>
        <taxon>Actinomycetes</taxon>
        <taxon>Pseudonocardiales</taxon>
        <taxon>Pseudonocardiaceae</taxon>
    </lineage>
</organism>
<comment type="similarity">
    <text evidence="7">Belongs to the binding-protein-dependent transport system permease family.</text>
</comment>
<evidence type="ECO:0000256" key="1">
    <source>
        <dbReference type="ARBA" id="ARBA00004651"/>
    </source>
</evidence>
<feature type="transmembrane region" description="Helical" evidence="7">
    <location>
        <begin position="153"/>
        <end position="181"/>
    </location>
</feature>
<accession>A0A4V3FV38</accession>
<name>A0A4V3FV38_9PSEU</name>
<dbReference type="Gene3D" id="1.10.3720.10">
    <property type="entry name" value="MetI-like"/>
    <property type="match status" value="1"/>
</dbReference>
<dbReference type="OrthoDB" id="4053402at2"/>
<dbReference type="Pfam" id="PF00528">
    <property type="entry name" value="BPD_transp_1"/>
    <property type="match status" value="1"/>
</dbReference>
<keyword evidence="6 7" id="KW-0472">Membrane</keyword>
<dbReference type="InterPro" id="IPR050809">
    <property type="entry name" value="UgpAE/MalFG_permease"/>
</dbReference>
<dbReference type="EMBL" id="SOCP01000001">
    <property type="protein sequence ID" value="TDV57651.1"/>
    <property type="molecule type" value="Genomic_DNA"/>
</dbReference>
<dbReference type="SUPFAM" id="SSF160964">
    <property type="entry name" value="MalF N-terminal region-like"/>
    <property type="match status" value="1"/>
</dbReference>
<feature type="transmembrane region" description="Helical" evidence="7">
    <location>
        <begin position="71"/>
        <end position="93"/>
    </location>
</feature>
<feature type="transmembrane region" description="Helical" evidence="7">
    <location>
        <begin position="259"/>
        <end position="284"/>
    </location>
</feature>
<proteinExistence type="inferred from homology"/>
<sequence length="291" mass="31745">MFRRRGRYTAILFLAPALIVYGLFVLYPLVRGVLLSFTDNMGGPVSNFVGLDQYESLLQDSTALAALGHTVIYAAVVLVVQTTLGLFAASVLAHRRRVRRPVSSLLLLPALISPVMASFIWSYLYRPDGGINNLLGAVGLQALQRIWLGDTSIALYAIAVVNIWMFVGYSCVIFLAGYAGIPQELLDAARIDGANRWQRFWRVEWPMLAPALTVNVTLSLIGSLGVFDFPLVLTNGGPVDSTNTLALLIYRDLFNNSDFAMGAATAVLLLVLVVVVSTAASVLLRRRERAL</sequence>
<dbReference type="GO" id="GO:0005886">
    <property type="term" value="C:plasma membrane"/>
    <property type="evidence" value="ECO:0007669"/>
    <property type="project" value="UniProtKB-SubCell"/>
</dbReference>
<feature type="domain" description="ABC transmembrane type-1" evidence="8">
    <location>
        <begin position="67"/>
        <end position="280"/>
    </location>
</feature>
<dbReference type="PROSITE" id="PS50928">
    <property type="entry name" value="ABC_TM1"/>
    <property type="match status" value="1"/>
</dbReference>
<evidence type="ECO:0000256" key="6">
    <source>
        <dbReference type="ARBA" id="ARBA00023136"/>
    </source>
</evidence>
<dbReference type="InterPro" id="IPR035906">
    <property type="entry name" value="MetI-like_sf"/>
</dbReference>
<keyword evidence="3" id="KW-1003">Cell membrane</keyword>
<evidence type="ECO:0000256" key="3">
    <source>
        <dbReference type="ARBA" id="ARBA00022475"/>
    </source>
</evidence>
<dbReference type="InterPro" id="IPR000515">
    <property type="entry name" value="MetI-like"/>
</dbReference>
<evidence type="ECO:0000313" key="9">
    <source>
        <dbReference type="EMBL" id="TDV57651.1"/>
    </source>
</evidence>
<dbReference type="CDD" id="cd06261">
    <property type="entry name" value="TM_PBP2"/>
    <property type="match status" value="1"/>
</dbReference>
<evidence type="ECO:0000313" key="10">
    <source>
        <dbReference type="Proteomes" id="UP000294927"/>
    </source>
</evidence>
<keyword evidence="4 7" id="KW-0812">Transmembrane</keyword>
<gene>
    <name evidence="9" type="ORF">CLV71_101524</name>
</gene>
<dbReference type="SUPFAM" id="SSF161098">
    <property type="entry name" value="MetI-like"/>
    <property type="match status" value="1"/>
</dbReference>
<feature type="transmembrane region" description="Helical" evidence="7">
    <location>
        <begin position="105"/>
        <end position="125"/>
    </location>
</feature>
<evidence type="ECO:0000256" key="2">
    <source>
        <dbReference type="ARBA" id="ARBA00022448"/>
    </source>
</evidence>
<dbReference type="GO" id="GO:0055085">
    <property type="term" value="P:transmembrane transport"/>
    <property type="evidence" value="ECO:0007669"/>
    <property type="project" value="InterPro"/>
</dbReference>
<comment type="subcellular location">
    <subcellularLocation>
        <location evidence="1 7">Cell membrane</location>
        <topology evidence="1 7">Multi-pass membrane protein</topology>
    </subcellularLocation>
</comment>
<dbReference type="RefSeq" id="WP_133900891.1">
    <property type="nucleotide sequence ID" value="NZ_SOCP01000001.1"/>
</dbReference>
<dbReference type="PANTHER" id="PTHR43227:SF8">
    <property type="entry name" value="DIACETYLCHITOBIOSE UPTAKE SYSTEM PERMEASE PROTEIN DASB"/>
    <property type="match status" value="1"/>
</dbReference>
<dbReference type="Proteomes" id="UP000294927">
    <property type="component" value="Unassembled WGS sequence"/>
</dbReference>
<comment type="caution">
    <text evidence="9">The sequence shown here is derived from an EMBL/GenBank/DDBJ whole genome shotgun (WGS) entry which is preliminary data.</text>
</comment>
<keyword evidence="10" id="KW-1185">Reference proteome</keyword>
<reference evidence="9 10" key="1">
    <citation type="submission" date="2019-03" db="EMBL/GenBank/DDBJ databases">
        <title>Genomic Encyclopedia of Archaeal and Bacterial Type Strains, Phase II (KMG-II): from individual species to whole genera.</title>
        <authorList>
            <person name="Goeker M."/>
        </authorList>
    </citation>
    <scope>NUCLEOTIDE SEQUENCE [LARGE SCALE GENOMIC DNA]</scope>
    <source>
        <strain evidence="9 10">DSM 45499</strain>
    </source>
</reference>